<dbReference type="SUPFAM" id="SSF160631">
    <property type="entry name" value="SMI1/KNR4-like"/>
    <property type="match status" value="1"/>
</dbReference>
<keyword evidence="3" id="KW-1185">Reference proteome</keyword>
<evidence type="ECO:0000259" key="1">
    <source>
        <dbReference type="SMART" id="SM00860"/>
    </source>
</evidence>
<name>A0ABP7L2B2_9ACTN</name>
<evidence type="ECO:0000313" key="2">
    <source>
        <dbReference type="EMBL" id="GAA3891636.1"/>
    </source>
</evidence>
<organism evidence="2 3">
    <name type="scientific">Streptomyces lannensis</name>
    <dbReference type="NCBI Taxonomy" id="766498"/>
    <lineage>
        <taxon>Bacteria</taxon>
        <taxon>Bacillati</taxon>
        <taxon>Actinomycetota</taxon>
        <taxon>Actinomycetes</taxon>
        <taxon>Kitasatosporales</taxon>
        <taxon>Streptomycetaceae</taxon>
        <taxon>Streptomyces</taxon>
    </lineage>
</organism>
<reference evidence="3" key="1">
    <citation type="journal article" date="2019" name="Int. J. Syst. Evol. Microbiol.">
        <title>The Global Catalogue of Microorganisms (GCM) 10K type strain sequencing project: providing services to taxonomists for standard genome sequencing and annotation.</title>
        <authorList>
            <consortium name="The Broad Institute Genomics Platform"/>
            <consortium name="The Broad Institute Genome Sequencing Center for Infectious Disease"/>
            <person name="Wu L."/>
            <person name="Ma J."/>
        </authorList>
    </citation>
    <scope>NUCLEOTIDE SEQUENCE [LARGE SCALE GENOMIC DNA]</scope>
    <source>
        <strain evidence="3">JCM 16578</strain>
    </source>
</reference>
<feature type="domain" description="Knr4/Smi1-like" evidence="1">
    <location>
        <begin position="22"/>
        <end position="157"/>
    </location>
</feature>
<gene>
    <name evidence="2" type="ORF">GCM10022207_68940</name>
</gene>
<evidence type="ECO:0000313" key="3">
    <source>
        <dbReference type="Proteomes" id="UP001501563"/>
    </source>
</evidence>
<dbReference type="InterPro" id="IPR018958">
    <property type="entry name" value="Knr4/Smi1-like_dom"/>
</dbReference>
<proteinExistence type="predicted"/>
<dbReference type="Pfam" id="PF09346">
    <property type="entry name" value="SMI1_KNR4"/>
    <property type="match status" value="1"/>
</dbReference>
<accession>A0ABP7L2B2</accession>
<sequence length="188" mass="20572">MARFEEVKAALWSGGTYGVQPSLTDEAVTEAEQVLGVRLPVSLLELLRVQNGGEVSSGRDAFPTDQPTSWSADHVPFGELMGIGRRERMVSLLDTPYLVDEWGLPSPVVLLSGDGHCWIALDYRDCGRLGEPAVTWLDADFDLELRLAADFRSFVEGLTSEGHFVGDVDRAEHRGFRGALEPPPSPGY</sequence>
<comment type="caution">
    <text evidence="2">The sequence shown here is derived from an EMBL/GenBank/DDBJ whole genome shotgun (WGS) entry which is preliminary data.</text>
</comment>
<protein>
    <submittedName>
        <fullName evidence="2">SMI1/KNR4 family protein</fullName>
    </submittedName>
</protein>
<dbReference type="SMART" id="SM00860">
    <property type="entry name" value="SMI1_KNR4"/>
    <property type="match status" value="1"/>
</dbReference>
<dbReference type="Proteomes" id="UP001501563">
    <property type="component" value="Unassembled WGS sequence"/>
</dbReference>
<dbReference type="Gene3D" id="3.40.1580.10">
    <property type="entry name" value="SMI1/KNR4-like"/>
    <property type="match status" value="1"/>
</dbReference>
<dbReference type="InterPro" id="IPR037883">
    <property type="entry name" value="Knr4/Smi1-like_sf"/>
</dbReference>
<dbReference type="EMBL" id="BAAAZA010000028">
    <property type="protein sequence ID" value="GAA3891636.1"/>
    <property type="molecule type" value="Genomic_DNA"/>
</dbReference>